<dbReference type="RefSeq" id="WP_377164538.1">
    <property type="nucleotide sequence ID" value="NZ_JBHSMQ010000002.1"/>
</dbReference>
<keyword evidence="3" id="KW-1185">Reference proteome</keyword>
<evidence type="ECO:0000256" key="1">
    <source>
        <dbReference type="SAM" id="Phobius"/>
    </source>
</evidence>
<comment type="caution">
    <text evidence="2">The sequence shown here is derived from an EMBL/GenBank/DDBJ whole genome shotgun (WGS) entry which is preliminary data.</text>
</comment>
<feature type="transmembrane region" description="Helical" evidence="1">
    <location>
        <begin position="84"/>
        <end position="103"/>
    </location>
</feature>
<feature type="transmembrane region" description="Helical" evidence="1">
    <location>
        <begin position="276"/>
        <end position="294"/>
    </location>
</feature>
<keyword evidence="1" id="KW-0812">Transmembrane</keyword>
<evidence type="ECO:0000313" key="3">
    <source>
        <dbReference type="Proteomes" id="UP001596052"/>
    </source>
</evidence>
<name>A0ABW0KPD2_9BACT</name>
<feature type="transmembrane region" description="Helical" evidence="1">
    <location>
        <begin position="246"/>
        <end position="264"/>
    </location>
</feature>
<feature type="transmembrane region" description="Helical" evidence="1">
    <location>
        <begin position="300"/>
        <end position="319"/>
    </location>
</feature>
<feature type="transmembrane region" description="Helical" evidence="1">
    <location>
        <begin position="28"/>
        <end position="53"/>
    </location>
</feature>
<keyword evidence="1" id="KW-0472">Membrane</keyword>
<dbReference type="EMBL" id="JBHSMQ010000002">
    <property type="protein sequence ID" value="MFC5454447.1"/>
    <property type="molecule type" value="Genomic_DNA"/>
</dbReference>
<feature type="transmembrane region" description="Helical" evidence="1">
    <location>
        <begin position="190"/>
        <end position="217"/>
    </location>
</feature>
<keyword evidence="1" id="KW-1133">Transmembrane helix</keyword>
<feature type="transmembrane region" description="Helical" evidence="1">
    <location>
        <begin position="139"/>
        <end position="158"/>
    </location>
</feature>
<evidence type="ECO:0008006" key="4">
    <source>
        <dbReference type="Google" id="ProtNLM"/>
    </source>
</evidence>
<sequence>MNPVSRQSSEPGSSGSFLSALIGDGTPLILLTALALAASGGFALFLSVTGAFLPHDIAFLRMQPEDLCRINECRIVHFMIHDRFSFGGVLIAISVLYAWLALFPLRQGEAWAWRLLALSGVIGFGSFLAYIGYGYLDSWHGTGTLLLLPIFVVGMALTRRKVTSWPVWGSMLSSTWRTTSWKSSEGIARLCLLGTGVGMIGAGAVISLVGVTCVFVPEDIRFIGLTAVQLDAINPRLIPLIAHDRAGFGGGLLTSGLLVLGIVWKARPVRSMWEAMLVAGLAGFGCAIGVHYPIGYVDWYHLAPGWGGLVLFVTGMWLARPFFMREES</sequence>
<feature type="transmembrane region" description="Helical" evidence="1">
    <location>
        <begin position="115"/>
        <end position="133"/>
    </location>
</feature>
<protein>
    <recommendedName>
        <fullName evidence="4">DUF998 domain-containing protein</fullName>
    </recommendedName>
</protein>
<dbReference type="Proteomes" id="UP001596052">
    <property type="component" value="Unassembled WGS sequence"/>
</dbReference>
<evidence type="ECO:0000313" key="2">
    <source>
        <dbReference type="EMBL" id="MFC5454447.1"/>
    </source>
</evidence>
<accession>A0ABW0KPD2</accession>
<proteinExistence type="predicted"/>
<organism evidence="2 3">
    <name type="scientific">Prosthecobacter fluviatilis</name>
    <dbReference type="NCBI Taxonomy" id="445931"/>
    <lineage>
        <taxon>Bacteria</taxon>
        <taxon>Pseudomonadati</taxon>
        <taxon>Verrucomicrobiota</taxon>
        <taxon>Verrucomicrobiia</taxon>
        <taxon>Verrucomicrobiales</taxon>
        <taxon>Verrucomicrobiaceae</taxon>
        <taxon>Prosthecobacter</taxon>
    </lineage>
</organism>
<gene>
    <name evidence="2" type="ORF">ACFQDI_06220</name>
</gene>
<reference evidence="3" key="1">
    <citation type="journal article" date="2019" name="Int. J. Syst. Evol. Microbiol.">
        <title>The Global Catalogue of Microorganisms (GCM) 10K type strain sequencing project: providing services to taxonomists for standard genome sequencing and annotation.</title>
        <authorList>
            <consortium name="The Broad Institute Genomics Platform"/>
            <consortium name="The Broad Institute Genome Sequencing Center for Infectious Disease"/>
            <person name="Wu L."/>
            <person name="Ma J."/>
        </authorList>
    </citation>
    <scope>NUCLEOTIDE SEQUENCE [LARGE SCALE GENOMIC DNA]</scope>
    <source>
        <strain evidence="3">CGMCC 4.1469</strain>
    </source>
</reference>